<dbReference type="Proteomes" id="UP000799755">
    <property type="component" value="Unassembled WGS sequence"/>
</dbReference>
<evidence type="ECO:0000313" key="1">
    <source>
        <dbReference type="EMBL" id="KAF2462652.1"/>
    </source>
</evidence>
<proteinExistence type="predicted"/>
<comment type="caution">
    <text evidence="1">The sequence shown here is derived from an EMBL/GenBank/DDBJ whole genome shotgun (WGS) entry which is preliminary data.</text>
</comment>
<dbReference type="EMBL" id="MU003569">
    <property type="protein sequence ID" value="KAF2462652.1"/>
    <property type="molecule type" value="Genomic_DNA"/>
</dbReference>
<sequence>MNDTVKMLSKKEILATFDQLVSDGVIIYGPHEVIEHDCEGYPLEFRVCPSIANKPHKVGADLTSAFNMSRKWGPGSDMYCVDERLKLAKLNDSHYLVFNLFCVDKPQFVLLTLDSYRRQHEPMDQDDFEAALKVLTSLDDMYVIYNCTEAAGCSRVHKHMQGLQGPPRAFESFIHGEKTESKIPFRHFAHRFSEGFDATSASDLSAIYETFLGQAKQALGLSQTDDVCPHNVVLWRDWIIVVPRRSAAMGRASANAAGMLGSIWLPEKGLVDEWMRLGCSNVLKALGV</sequence>
<name>A0ACB6Q944_9PLEO</name>
<gene>
    <name evidence="1" type="ORF">BDR25DRAFT_347664</name>
</gene>
<organism evidence="1 2">
    <name type="scientific">Lindgomyces ingoldianus</name>
    <dbReference type="NCBI Taxonomy" id="673940"/>
    <lineage>
        <taxon>Eukaryota</taxon>
        <taxon>Fungi</taxon>
        <taxon>Dikarya</taxon>
        <taxon>Ascomycota</taxon>
        <taxon>Pezizomycotina</taxon>
        <taxon>Dothideomycetes</taxon>
        <taxon>Pleosporomycetidae</taxon>
        <taxon>Pleosporales</taxon>
        <taxon>Lindgomycetaceae</taxon>
        <taxon>Lindgomyces</taxon>
    </lineage>
</organism>
<evidence type="ECO:0000313" key="2">
    <source>
        <dbReference type="Proteomes" id="UP000799755"/>
    </source>
</evidence>
<keyword evidence="2" id="KW-1185">Reference proteome</keyword>
<accession>A0ACB6Q944</accession>
<protein>
    <submittedName>
        <fullName evidence="1">Uncharacterized protein</fullName>
    </submittedName>
</protein>
<reference evidence="1" key="1">
    <citation type="journal article" date="2020" name="Stud. Mycol.">
        <title>101 Dothideomycetes genomes: a test case for predicting lifestyles and emergence of pathogens.</title>
        <authorList>
            <person name="Haridas S."/>
            <person name="Albert R."/>
            <person name="Binder M."/>
            <person name="Bloem J."/>
            <person name="Labutti K."/>
            <person name="Salamov A."/>
            <person name="Andreopoulos B."/>
            <person name="Baker S."/>
            <person name="Barry K."/>
            <person name="Bills G."/>
            <person name="Bluhm B."/>
            <person name="Cannon C."/>
            <person name="Castanera R."/>
            <person name="Culley D."/>
            <person name="Daum C."/>
            <person name="Ezra D."/>
            <person name="Gonzalez J."/>
            <person name="Henrissat B."/>
            <person name="Kuo A."/>
            <person name="Liang C."/>
            <person name="Lipzen A."/>
            <person name="Lutzoni F."/>
            <person name="Magnuson J."/>
            <person name="Mondo S."/>
            <person name="Nolan M."/>
            <person name="Ohm R."/>
            <person name="Pangilinan J."/>
            <person name="Park H.-J."/>
            <person name="Ramirez L."/>
            <person name="Alfaro M."/>
            <person name="Sun H."/>
            <person name="Tritt A."/>
            <person name="Yoshinaga Y."/>
            <person name="Zwiers L.-H."/>
            <person name="Turgeon B."/>
            <person name="Goodwin S."/>
            <person name="Spatafora J."/>
            <person name="Crous P."/>
            <person name="Grigoriev I."/>
        </authorList>
    </citation>
    <scope>NUCLEOTIDE SEQUENCE</scope>
    <source>
        <strain evidence="1">ATCC 200398</strain>
    </source>
</reference>